<comment type="function">
    <text evidence="1 10">Catalyzes the reversible adenylation of nicotinate mononucleotide (NaMN) to nicotinic acid adenine dinucleotide (NaAD).</text>
</comment>
<evidence type="ECO:0000256" key="2">
    <source>
        <dbReference type="ARBA" id="ARBA00005019"/>
    </source>
</evidence>
<proteinExistence type="inferred from homology"/>
<accession>A0A1V0UQ84</accession>
<protein>
    <recommendedName>
        <fullName evidence="10">Probable nicotinate-nucleotide adenylyltransferase</fullName>
        <ecNumber evidence="10">2.7.7.18</ecNumber>
    </recommendedName>
    <alternativeName>
        <fullName evidence="10">Deamido-NAD(+) diphosphorylase</fullName>
    </alternativeName>
    <alternativeName>
        <fullName evidence="10">Deamido-NAD(+) pyrophosphorylase</fullName>
    </alternativeName>
    <alternativeName>
        <fullName evidence="10">Nicotinate mononucleotide adenylyltransferase</fullName>
        <shortName evidence="10">NaMN adenylyltransferase</shortName>
    </alternativeName>
</protein>
<feature type="domain" description="Cytidyltransferase-like" evidence="11">
    <location>
        <begin position="10"/>
        <end position="173"/>
    </location>
</feature>
<dbReference type="GO" id="GO:0009435">
    <property type="term" value="P:NAD+ biosynthetic process"/>
    <property type="evidence" value="ECO:0007669"/>
    <property type="project" value="UniProtKB-UniRule"/>
</dbReference>
<evidence type="ECO:0000259" key="11">
    <source>
        <dbReference type="Pfam" id="PF01467"/>
    </source>
</evidence>
<dbReference type="Gene3D" id="3.40.50.620">
    <property type="entry name" value="HUPs"/>
    <property type="match status" value="1"/>
</dbReference>
<evidence type="ECO:0000256" key="3">
    <source>
        <dbReference type="ARBA" id="ARBA00022642"/>
    </source>
</evidence>
<evidence type="ECO:0000256" key="8">
    <source>
        <dbReference type="ARBA" id="ARBA00023027"/>
    </source>
</evidence>
<evidence type="ECO:0000256" key="7">
    <source>
        <dbReference type="ARBA" id="ARBA00022840"/>
    </source>
</evidence>
<comment type="similarity">
    <text evidence="10">Belongs to the NadD family.</text>
</comment>
<keyword evidence="5 10" id="KW-0548">Nucleotidyltransferase</keyword>
<evidence type="ECO:0000313" key="13">
    <source>
        <dbReference type="Proteomes" id="UP000192727"/>
    </source>
</evidence>
<dbReference type="GO" id="GO:0005524">
    <property type="term" value="F:ATP binding"/>
    <property type="evidence" value="ECO:0007669"/>
    <property type="project" value="UniProtKB-KW"/>
</dbReference>
<dbReference type="InterPro" id="IPR004821">
    <property type="entry name" value="Cyt_trans-like"/>
</dbReference>
<keyword evidence="3 10" id="KW-0662">Pyridine nucleotide biosynthesis</keyword>
<gene>
    <name evidence="10 12" type="primary">nadD</name>
    <name evidence="12" type="ORF">B7C51_04725</name>
</gene>
<dbReference type="PANTHER" id="PTHR39321">
    <property type="entry name" value="NICOTINATE-NUCLEOTIDE ADENYLYLTRANSFERASE-RELATED"/>
    <property type="match status" value="1"/>
</dbReference>
<evidence type="ECO:0000256" key="10">
    <source>
        <dbReference type="HAMAP-Rule" id="MF_00244"/>
    </source>
</evidence>
<dbReference type="AlphaFoldDB" id="A0A1V0UQ84"/>
<dbReference type="PANTHER" id="PTHR39321:SF3">
    <property type="entry name" value="PHOSPHOPANTETHEINE ADENYLYLTRANSFERASE"/>
    <property type="match status" value="1"/>
</dbReference>
<organism evidence="12 13">
    <name type="scientific">Paenibacillus larvae subsp. pulvifaciens</name>
    <dbReference type="NCBI Taxonomy" id="1477"/>
    <lineage>
        <taxon>Bacteria</taxon>
        <taxon>Bacillati</taxon>
        <taxon>Bacillota</taxon>
        <taxon>Bacilli</taxon>
        <taxon>Bacillales</taxon>
        <taxon>Paenibacillaceae</taxon>
        <taxon>Paenibacillus</taxon>
    </lineage>
</organism>
<dbReference type="NCBIfam" id="NF000840">
    <property type="entry name" value="PRK00071.1-3"/>
    <property type="match status" value="1"/>
</dbReference>
<reference evidence="12 13" key="1">
    <citation type="submission" date="2017-03" db="EMBL/GenBank/DDBJ databases">
        <title>Paenibacillus larvae genome sequencing.</title>
        <authorList>
            <person name="Dingman D.W."/>
        </authorList>
    </citation>
    <scope>NUCLEOTIDE SEQUENCE [LARGE SCALE GENOMIC DNA]</scope>
    <source>
        <strain evidence="12 13">SAG 10367</strain>
    </source>
</reference>
<evidence type="ECO:0000313" key="12">
    <source>
        <dbReference type="EMBL" id="ARF67277.1"/>
    </source>
</evidence>
<dbReference type="NCBIfam" id="TIGR00482">
    <property type="entry name" value="nicotinate (nicotinamide) nucleotide adenylyltransferase"/>
    <property type="match status" value="1"/>
</dbReference>
<comment type="pathway">
    <text evidence="2 10">Cofactor biosynthesis; NAD(+) biosynthesis; deamido-NAD(+) from nicotinate D-ribonucleotide: step 1/1.</text>
</comment>
<keyword evidence="4 10" id="KW-0808">Transferase</keyword>
<dbReference type="EMBL" id="CP020557">
    <property type="protein sequence ID" value="ARF67277.1"/>
    <property type="molecule type" value="Genomic_DNA"/>
</dbReference>
<dbReference type="RefSeq" id="WP_083038920.1">
    <property type="nucleotide sequence ID" value="NZ_CP020557.1"/>
</dbReference>
<dbReference type="SUPFAM" id="SSF52374">
    <property type="entry name" value="Nucleotidylyl transferase"/>
    <property type="match status" value="1"/>
</dbReference>
<dbReference type="NCBIfam" id="NF000841">
    <property type="entry name" value="PRK00071.1-4"/>
    <property type="match status" value="1"/>
</dbReference>
<dbReference type="Pfam" id="PF01467">
    <property type="entry name" value="CTP_transf_like"/>
    <property type="match status" value="1"/>
</dbReference>
<dbReference type="InterPro" id="IPR014729">
    <property type="entry name" value="Rossmann-like_a/b/a_fold"/>
</dbReference>
<dbReference type="CDD" id="cd02165">
    <property type="entry name" value="NMNAT"/>
    <property type="match status" value="1"/>
</dbReference>
<comment type="catalytic activity">
    <reaction evidence="9 10">
        <text>nicotinate beta-D-ribonucleotide + ATP + H(+) = deamido-NAD(+) + diphosphate</text>
        <dbReference type="Rhea" id="RHEA:22860"/>
        <dbReference type="ChEBI" id="CHEBI:15378"/>
        <dbReference type="ChEBI" id="CHEBI:30616"/>
        <dbReference type="ChEBI" id="CHEBI:33019"/>
        <dbReference type="ChEBI" id="CHEBI:57502"/>
        <dbReference type="ChEBI" id="CHEBI:58437"/>
        <dbReference type="EC" id="2.7.7.18"/>
    </reaction>
</comment>
<evidence type="ECO:0000256" key="1">
    <source>
        <dbReference type="ARBA" id="ARBA00002324"/>
    </source>
</evidence>
<evidence type="ECO:0000256" key="9">
    <source>
        <dbReference type="ARBA" id="ARBA00048721"/>
    </source>
</evidence>
<dbReference type="GO" id="GO:0004515">
    <property type="term" value="F:nicotinate-nucleotide adenylyltransferase activity"/>
    <property type="evidence" value="ECO:0007669"/>
    <property type="project" value="UniProtKB-UniRule"/>
</dbReference>
<dbReference type="InterPro" id="IPR005248">
    <property type="entry name" value="NadD/NMNAT"/>
</dbReference>
<keyword evidence="7 10" id="KW-0067">ATP-binding</keyword>
<dbReference type="UniPathway" id="UPA00253">
    <property type="reaction ID" value="UER00332"/>
</dbReference>
<sequence>MGGYYKRIGIMGGTFDPIHTGHLVAAESAKHGAVLDEVWFMPVYVPPHKSHAPEASPEERMEMVRLAVEPVNYFRSCDYEMQKGGVSYSYDTVCELKRMYPDSKFSYIIGADMVEYLPKWHKINELVRMITFIGLRRPGFSDDLSKLPADLRQAVTIVPMPLLDISSTQIRQRIKRKDSVRFLVPDSVYQHMKGMGLYEPD</sequence>
<evidence type="ECO:0000256" key="4">
    <source>
        <dbReference type="ARBA" id="ARBA00022679"/>
    </source>
</evidence>
<keyword evidence="8 10" id="KW-0520">NAD</keyword>
<evidence type="ECO:0000256" key="5">
    <source>
        <dbReference type="ARBA" id="ARBA00022695"/>
    </source>
</evidence>
<dbReference type="HAMAP" id="MF_00244">
    <property type="entry name" value="NaMN_adenylyltr"/>
    <property type="match status" value="1"/>
</dbReference>
<evidence type="ECO:0000256" key="6">
    <source>
        <dbReference type="ARBA" id="ARBA00022741"/>
    </source>
</evidence>
<dbReference type="EC" id="2.7.7.18" evidence="10"/>
<name>A0A1V0UQ84_9BACL</name>
<keyword evidence="6 10" id="KW-0547">Nucleotide-binding</keyword>
<dbReference type="NCBIfam" id="TIGR00125">
    <property type="entry name" value="cyt_tran_rel"/>
    <property type="match status" value="1"/>
</dbReference>
<dbReference type="Proteomes" id="UP000192727">
    <property type="component" value="Chromosome"/>
</dbReference>